<evidence type="ECO:0000259" key="7">
    <source>
        <dbReference type="SMART" id="SM01030"/>
    </source>
</evidence>
<evidence type="ECO:0000256" key="1">
    <source>
        <dbReference type="ARBA" id="ARBA00004123"/>
    </source>
</evidence>
<dbReference type="Gene3D" id="3.90.260.10">
    <property type="entry name" value="Transglutaminase-like"/>
    <property type="match status" value="1"/>
</dbReference>
<dbReference type="InterPro" id="IPR018327">
    <property type="entry name" value="BHD_2"/>
</dbReference>
<dbReference type="InterPro" id="IPR042488">
    <property type="entry name" value="Rad4_BHD3_sf"/>
</dbReference>
<dbReference type="SMART" id="SM01030">
    <property type="entry name" value="BHD_1"/>
    <property type="match status" value="1"/>
</dbReference>
<dbReference type="SMART" id="SM01031">
    <property type="entry name" value="BHD_2"/>
    <property type="match status" value="1"/>
</dbReference>
<evidence type="ECO:0000259" key="8">
    <source>
        <dbReference type="SMART" id="SM01031"/>
    </source>
</evidence>
<dbReference type="GO" id="GO:0003684">
    <property type="term" value="F:damaged DNA binding"/>
    <property type="evidence" value="ECO:0007669"/>
    <property type="project" value="InterPro"/>
</dbReference>
<dbReference type="PANTHER" id="PTHR12135:SF0">
    <property type="entry name" value="DNA REPAIR PROTEIN COMPLEMENTING XP-C CELLS"/>
    <property type="match status" value="1"/>
</dbReference>
<dbReference type="SMART" id="SM01032">
    <property type="entry name" value="BHD_3"/>
    <property type="match status" value="1"/>
</dbReference>
<feature type="region of interest" description="Disordered" evidence="6">
    <location>
        <begin position="451"/>
        <end position="503"/>
    </location>
</feature>
<dbReference type="InterPro" id="IPR038765">
    <property type="entry name" value="Papain-like_cys_pep_sf"/>
</dbReference>
<dbReference type="Gene3D" id="3.30.70.2460">
    <property type="entry name" value="Rad4, beta-hairpin domain BHD3"/>
    <property type="match status" value="1"/>
</dbReference>
<keyword evidence="4" id="KW-0234">DNA repair</keyword>
<dbReference type="GO" id="GO:0006289">
    <property type="term" value="P:nucleotide-excision repair"/>
    <property type="evidence" value="ECO:0007669"/>
    <property type="project" value="InterPro"/>
</dbReference>
<dbReference type="Pfam" id="PF03835">
    <property type="entry name" value="Rad4"/>
    <property type="match status" value="1"/>
</dbReference>
<evidence type="ECO:0000256" key="4">
    <source>
        <dbReference type="ARBA" id="ARBA00023204"/>
    </source>
</evidence>
<dbReference type="OMA" id="RIQRVCE"/>
<dbReference type="GO" id="GO:0003697">
    <property type="term" value="F:single-stranded DNA binding"/>
    <property type="evidence" value="ECO:0007669"/>
    <property type="project" value="TreeGrafter"/>
</dbReference>
<dbReference type="PANTHER" id="PTHR12135">
    <property type="entry name" value="DNA REPAIR PROTEIN XP-C / RAD4"/>
    <property type="match status" value="1"/>
</dbReference>
<feature type="compositionally biased region" description="Low complexity" evidence="6">
    <location>
        <begin position="459"/>
        <end position="474"/>
    </location>
</feature>
<evidence type="ECO:0000256" key="2">
    <source>
        <dbReference type="ARBA" id="ARBA00009525"/>
    </source>
</evidence>
<feature type="domain" description="Rad4 beta-hairpin" evidence="7">
    <location>
        <begin position="652"/>
        <end position="705"/>
    </location>
</feature>
<sequence length="900" mass="99279">MADPSARVEQAASDNVDGYLRNALRRVSRAPAEEGGRGTRRRLEMVTSLNVTGTSALPFAPLKQSADDEEVKLTASGVVVDDDGDEWDVVTVSTASKLKQEEPPREIDAVKSDLTREESSAIDVPGGAVRKESIENEHLLRGTSAQPMPPFPLAKSEEKYPAVKHEENAALTRHPINAAGQEVSEDGDGFDMQWARPTLTSIGSSNHQTTVGQHRAITREMEEEREAAKAKAKSDKILRVATKVTDIIVIVQRFVRVMRVTNHPTLWKQLLRVPLLLSTKGTESAGKRSGRLFINSIKAAKEKMVIARERTPVPSLAPCWVTSKSDTVKNETSFAIVELLNALKQVARVAAAPPIAPSQQANNAAAAAEGNAGGEDAALSRRYPTFHPLEPFERNILVDTLKRLGRAAPSNEPHVKEEFPSPVYMCMMFLMECHLSAMDARLVVAWDAYPPQSTSPTTAGESENGAAAAASPAAQGGGRQRLMTTVAPKEPKPSKGSAAASKKKSAASAGASAADSASVATAVKPPPLPESYCWCEVWCPIRQSWISVNPCAEYVRVAWDSPYTLAFGRGGVVVDVAARYTTKFSALLGRQLEAKEHLSKSYLWRRIPKDDMQTYLDILLKGRLPTERFPSSVVAQHQWGEREQVQLEKLTYAEPVPNTLGALKRHPLYILEQDTGRWEGIYPKDATTIVGSVRGLVVYKRTAVVSLRSRDGWLRVHRSLKGGDEQAYKVVPPPPSRPFAPSSHFFGRWQTVPFEPRPLRDDGSIEKHGNSTWYILLRGSVPPPGITHLNEPHISRVARKMKVDFANAVVAFVKRHASGMNRRGTWDAQIEGIVVPTSKAAAVAHAYAQWVEMTAQELAAKRRQRSLKWWAHLIQQRLAMHRLETLYDEGEKRRRKRLRE</sequence>
<evidence type="ECO:0000256" key="5">
    <source>
        <dbReference type="ARBA" id="ARBA00023242"/>
    </source>
</evidence>
<dbReference type="OrthoDB" id="300780at2759"/>
<dbReference type="Pfam" id="PF10405">
    <property type="entry name" value="BHD_3"/>
    <property type="match status" value="1"/>
</dbReference>
<dbReference type="Pfam" id="PF10403">
    <property type="entry name" value="BHD_1"/>
    <property type="match status" value="1"/>
</dbReference>
<protein>
    <submittedName>
        <fullName evidence="10">DNA repair protein, putative</fullName>
    </submittedName>
</protein>
<dbReference type="GO" id="GO:0005737">
    <property type="term" value="C:cytoplasm"/>
    <property type="evidence" value="ECO:0007669"/>
    <property type="project" value="TreeGrafter"/>
</dbReference>
<dbReference type="AlphaFoldDB" id="A0A0S4IKI4"/>
<reference evidence="11" key="1">
    <citation type="submission" date="2015-09" db="EMBL/GenBank/DDBJ databases">
        <authorList>
            <consortium name="Pathogen Informatics"/>
        </authorList>
    </citation>
    <scope>NUCLEOTIDE SEQUENCE [LARGE SCALE GENOMIC DNA]</scope>
    <source>
        <strain evidence="11">Lake Konstanz</strain>
    </source>
</reference>
<evidence type="ECO:0000313" key="10">
    <source>
        <dbReference type="EMBL" id="CUE66437.1"/>
    </source>
</evidence>
<feature type="domain" description="Rad4 beta-hairpin" evidence="8">
    <location>
        <begin position="707"/>
        <end position="757"/>
    </location>
</feature>
<evidence type="ECO:0000313" key="11">
    <source>
        <dbReference type="Proteomes" id="UP000051952"/>
    </source>
</evidence>
<feature type="compositionally biased region" description="Low complexity" evidence="6">
    <location>
        <begin position="494"/>
        <end position="503"/>
    </location>
</feature>
<name>A0A0S4IKI4_BODSA</name>
<dbReference type="SUPFAM" id="SSF54001">
    <property type="entry name" value="Cysteine proteinases"/>
    <property type="match status" value="1"/>
</dbReference>
<dbReference type="GO" id="GO:0000111">
    <property type="term" value="C:nucleotide-excision repair factor 2 complex"/>
    <property type="evidence" value="ECO:0007669"/>
    <property type="project" value="TreeGrafter"/>
</dbReference>
<organism evidence="10 11">
    <name type="scientific">Bodo saltans</name>
    <name type="common">Flagellated protozoan</name>
    <dbReference type="NCBI Taxonomy" id="75058"/>
    <lineage>
        <taxon>Eukaryota</taxon>
        <taxon>Discoba</taxon>
        <taxon>Euglenozoa</taxon>
        <taxon>Kinetoplastea</taxon>
        <taxon>Metakinetoplastina</taxon>
        <taxon>Eubodonida</taxon>
        <taxon>Bodonidae</taxon>
        <taxon>Bodo</taxon>
    </lineage>
</organism>
<comment type="subcellular location">
    <subcellularLocation>
        <location evidence="1">Nucleus</location>
    </subcellularLocation>
</comment>
<keyword evidence="5" id="KW-0539">Nucleus</keyword>
<evidence type="ECO:0000256" key="6">
    <source>
        <dbReference type="SAM" id="MobiDB-lite"/>
    </source>
</evidence>
<evidence type="ECO:0000259" key="9">
    <source>
        <dbReference type="SMART" id="SM01032"/>
    </source>
</evidence>
<dbReference type="InterPro" id="IPR004583">
    <property type="entry name" value="DNA_repair_Rad4"/>
</dbReference>
<keyword evidence="3" id="KW-0227">DNA damage</keyword>
<dbReference type="InterPro" id="IPR018326">
    <property type="entry name" value="Rad4_beta-hairpin_dom1"/>
</dbReference>
<dbReference type="GO" id="GO:0006298">
    <property type="term" value="P:mismatch repair"/>
    <property type="evidence" value="ECO:0007669"/>
    <property type="project" value="TreeGrafter"/>
</dbReference>
<dbReference type="VEuPathDB" id="TriTrypDB:BSAL_51195"/>
<comment type="similarity">
    <text evidence="2">Belongs to the XPC family.</text>
</comment>
<keyword evidence="11" id="KW-1185">Reference proteome</keyword>
<evidence type="ECO:0000256" key="3">
    <source>
        <dbReference type="ARBA" id="ARBA00022763"/>
    </source>
</evidence>
<gene>
    <name evidence="10" type="ORF">BSAL_51195</name>
</gene>
<feature type="domain" description="Rad4 beta-hairpin" evidence="9">
    <location>
        <begin position="765"/>
        <end position="847"/>
    </location>
</feature>
<dbReference type="EMBL" id="CYKH01000057">
    <property type="protein sequence ID" value="CUE66437.1"/>
    <property type="molecule type" value="Genomic_DNA"/>
</dbReference>
<accession>A0A0S4IKI4</accession>
<dbReference type="GO" id="GO:0071942">
    <property type="term" value="C:XPC complex"/>
    <property type="evidence" value="ECO:0007669"/>
    <property type="project" value="TreeGrafter"/>
</dbReference>
<proteinExistence type="inferred from homology"/>
<dbReference type="InterPro" id="IPR018325">
    <property type="entry name" value="Rad4/PNGase_transGLS-fold"/>
</dbReference>
<dbReference type="InterPro" id="IPR018328">
    <property type="entry name" value="Rad4_beta-hairpin_dom3"/>
</dbReference>
<dbReference type="InterPro" id="IPR036985">
    <property type="entry name" value="Transglutaminase-like_sf"/>
</dbReference>
<dbReference type="Proteomes" id="UP000051952">
    <property type="component" value="Unassembled WGS sequence"/>
</dbReference>